<evidence type="ECO:0000256" key="1">
    <source>
        <dbReference type="ARBA" id="ARBA00004021"/>
    </source>
</evidence>
<protein>
    <submittedName>
        <fullName evidence="6">60s ribosomal protein l13a</fullName>
    </submittedName>
</protein>
<dbReference type="FunFam" id="6.10.250.3250:FF:000001">
    <property type="entry name" value="60S ribosomal protein L13a"/>
    <property type="match status" value="1"/>
</dbReference>
<comment type="caution">
    <text evidence="6">The sequence shown here is derived from an EMBL/GenBank/DDBJ whole genome shotgun (WGS) entry which is preliminary data.</text>
</comment>
<dbReference type="OrthoDB" id="1882297at2759"/>
<dbReference type="InterPro" id="IPR005822">
    <property type="entry name" value="Ribosomal_uL13"/>
</dbReference>
<evidence type="ECO:0000313" key="6">
    <source>
        <dbReference type="EMBL" id="KOS12683.1"/>
    </source>
</evidence>
<evidence type="ECO:0000313" key="7">
    <source>
        <dbReference type="Proteomes" id="UP000037751"/>
    </source>
</evidence>
<keyword evidence="7" id="KW-1185">Reference proteome</keyword>
<evidence type="ECO:0000256" key="2">
    <source>
        <dbReference type="ARBA" id="ARBA00006227"/>
    </source>
</evidence>
<dbReference type="FunFam" id="3.90.1180.10:FF:000002">
    <property type="entry name" value="60S ribosomal protein L16"/>
    <property type="match status" value="1"/>
</dbReference>
<dbReference type="GO" id="GO:0022625">
    <property type="term" value="C:cytosolic large ribosomal subunit"/>
    <property type="evidence" value="ECO:0007669"/>
    <property type="project" value="TreeGrafter"/>
</dbReference>
<comment type="function">
    <text evidence="1">Component of the ribosome, a large ribonucleoprotein complex responsible for the synthesis of proteins in the cell. The small ribosomal subunit (SSU) binds messenger RNAs (mRNAs) and translates the encoded message by selecting cognate aminoacyl-transfer RNA (tRNA) molecules. The large subunit (LSU) contains the ribosomal catalytic site termed the peptidyl transferase center (PTC), which catalyzes the formation of peptide bonds, thereby polymerizing the amino acids delivered by tRNAs into a polypeptide chain. The nascent polypeptides leave the ribosome through a tunnel in the LSU and interact with protein factors that function in enzymatic processing, targeting, and the membrane insertion of nascent chains at the exit of the ribosomal tunnel.</text>
</comment>
<dbReference type="VEuPathDB" id="FungiDB:Malapachy_0350"/>
<dbReference type="Pfam" id="PF00572">
    <property type="entry name" value="Ribosomal_L13"/>
    <property type="match status" value="1"/>
</dbReference>
<dbReference type="STRING" id="77020.A0A0M9VMV5"/>
<dbReference type="EMBL" id="LGAV01000010">
    <property type="protein sequence ID" value="KOS12683.1"/>
    <property type="molecule type" value="Genomic_DNA"/>
</dbReference>
<comment type="similarity">
    <text evidence="2 5">Belongs to the universal ribosomal protein uL13 family.</text>
</comment>
<accession>A0A0M9VMV5</accession>
<dbReference type="Gene3D" id="6.10.250.3250">
    <property type="match status" value="1"/>
</dbReference>
<dbReference type="SUPFAM" id="SSF52161">
    <property type="entry name" value="Ribosomal protein L13"/>
    <property type="match status" value="1"/>
</dbReference>
<dbReference type="GO" id="GO:0003735">
    <property type="term" value="F:structural constituent of ribosome"/>
    <property type="evidence" value="ECO:0007669"/>
    <property type="project" value="InterPro"/>
</dbReference>
<reference evidence="6 7" key="1">
    <citation type="submission" date="2015-07" db="EMBL/GenBank/DDBJ databases">
        <title>Draft Genome Sequence of Malassezia furfur CBS1878 and Malassezia pachydermatis CBS1879.</title>
        <authorList>
            <person name="Triana S."/>
            <person name="Ohm R."/>
            <person name="Gonzalez A."/>
            <person name="DeCock H."/>
            <person name="Restrepo S."/>
            <person name="Celis A."/>
        </authorList>
    </citation>
    <scope>NUCLEOTIDE SEQUENCE [LARGE SCALE GENOMIC DNA]</scope>
    <source>
        <strain evidence="6 7">CBS 1879</strain>
    </source>
</reference>
<keyword evidence="4 5" id="KW-0687">Ribonucleoprotein</keyword>
<dbReference type="PANTHER" id="PTHR11545:SF3">
    <property type="entry name" value="LARGE RIBOSOMAL SUBUNIT PROTEIN UL13"/>
    <property type="match status" value="1"/>
</dbReference>
<evidence type="ECO:0000256" key="4">
    <source>
        <dbReference type="ARBA" id="ARBA00023274"/>
    </source>
</evidence>
<dbReference type="GO" id="GO:0017148">
    <property type="term" value="P:negative regulation of translation"/>
    <property type="evidence" value="ECO:0007669"/>
    <property type="project" value="TreeGrafter"/>
</dbReference>
<organism evidence="6 7">
    <name type="scientific">Malassezia pachydermatis</name>
    <dbReference type="NCBI Taxonomy" id="77020"/>
    <lineage>
        <taxon>Eukaryota</taxon>
        <taxon>Fungi</taxon>
        <taxon>Dikarya</taxon>
        <taxon>Basidiomycota</taxon>
        <taxon>Ustilaginomycotina</taxon>
        <taxon>Malasseziomycetes</taxon>
        <taxon>Malasseziales</taxon>
        <taxon>Malasseziaceae</taxon>
        <taxon>Malassezia</taxon>
    </lineage>
</organism>
<sequence length="204" mass="23078">MSLMQSTPFIVDGKGHLLGRLASILAKQILSGQKVVVLRAELINVSGSFFRNKLKYHAFMHKRHLVNPKKNGPFHHRAPSRILFRAVRGMVPHKTARGAAALQRLKIYEGVPQPYDRKKKLVIPDALRVLRLKPGRKYATLKRISSEVGWKYAETVDKLEAKRIVKQQAFHERKQAALKRRAAAATAAASELEPINQKLAEYGY</sequence>
<dbReference type="Proteomes" id="UP000037751">
    <property type="component" value="Unassembled WGS sequence"/>
</dbReference>
<dbReference type="GO" id="GO:0003729">
    <property type="term" value="F:mRNA binding"/>
    <property type="evidence" value="ECO:0007669"/>
    <property type="project" value="TreeGrafter"/>
</dbReference>
<dbReference type="PANTHER" id="PTHR11545">
    <property type="entry name" value="RIBOSOMAL PROTEIN L13"/>
    <property type="match status" value="1"/>
</dbReference>
<dbReference type="AlphaFoldDB" id="A0A0M9VMV5"/>
<gene>
    <name evidence="6" type="ORF">Malapachy_0350</name>
</gene>
<dbReference type="NCBIfam" id="TIGR01077">
    <property type="entry name" value="L13_A_E"/>
    <property type="match status" value="1"/>
</dbReference>
<dbReference type="RefSeq" id="XP_017990315.1">
    <property type="nucleotide sequence ID" value="XM_018134872.1"/>
</dbReference>
<dbReference type="GO" id="GO:0006412">
    <property type="term" value="P:translation"/>
    <property type="evidence" value="ECO:0007669"/>
    <property type="project" value="InterPro"/>
</dbReference>
<dbReference type="InterPro" id="IPR036899">
    <property type="entry name" value="Ribosomal_uL13_sf"/>
</dbReference>
<dbReference type="Gene3D" id="3.90.1180.10">
    <property type="entry name" value="Ribosomal protein L13"/>
    <property type="match status" value="1"/>
</dbReference>
<dbReference type="InterPro" id="IPR023563">
    <property type="entry name" value="Ribosomal_uL13_CS"/>
</dbReference>
<evidence type="ECO:0000256" key="5">
    <source>
        <dbReference type="RuleBase" id="RU003877"/>
    </source>
</evidence>
<dbReference type="HAMAP" id="MF_01366">
    <property type="entry name" value="Ribosomal_uL13"/>
    <property type="match status" value="1"/>
</dbReference>
<evidence type="ECO:0000256" key="3">
    <source>
        <dbReference type="ARBA" id="ARBA00022980"/>
    </source>
</evidence>
<proteinExistence type="inferred from homology"/>
<dbReference type="InterPro" id="IPR005755">
    <property type="entry name" value="Ribosomal_uL13_euk/arc"/>
</dbReference>
<keyword evidence="3 5" id="KW-0689">Ribosomal protein</keyword>
<dbReference type="GeneID" id="28726747"/>
<name>A0A0M9VMV5_9BASI</name>
<dbReference type="PROSITE" id="PS00783">
    <property type="entry name" value="RIBOSOMAL_L13"/>
    <property type="match status" value="1"/>
</dbReference>